<dbReference type="InterPro" id="IPR016166">
    <property type="entry name" value="FAD-bd_PCMH"/>
</dbReference>
<reference evidence="11" key="3">
    <citation type="journal article" date="2020" name="Curr. Biol.">
        <title>Chromatin organization in early land plants reveals an ancestral association between H3K27me3, transposons, and constitutive heterochromatin.</title>
        <authorList>
            <person name="Montgomery S.A."/>
            <person name="Tanizawa Y."/>
            <person name="Galik B."/>
            <person name="Wang N."/>
            <person name="Ito T."/>
            <person name="Mochizuki T."/>
            <person name="Akimcheva S."/>
            <person name="Bowman J.L."/>
            <person name="Cognat V."/>
            <person name="Marechal-Drouard L."/>
            <person name="Ekker H."/>
            <person name="Hong S.F."/>
            <person name="Kohchi T."/>
            <person name="Lin S.S."/>
            <person name="Liu L.D."/>
            <person name="Nakamura Y."/>
            <person name="Valeeva L.R."/>
            <person name="Shakirov E.V."/>
            <person name="Shippen D.E."/>
            <person name="Wei W.L."/>
            <person name="Yagura M."/>
            <person name="Yamaoka S."/>
            <person name="Yamato K.T."/>
            <person name="Liu C."/>
            <person name="Berger F."/>
        </authorList>
    </citation>
    <scope>NUCLEOTIDE SEQUENCE [LARGE SCALE GENOMIC DNA]</scope>
    <source>
        <strain evidence="11">Tak-1</strain>
    </source>
</reference>
<evidence type="ECO:0000313" key="10">
    <source>
        <dbReference type="Proteomes" id="UP000077202"/>
    </source>
</evidence>
<dbReference type="GO" id="GO:0008202">
    <property type="term" value="P:steroid metabolic process"/>
    <property type="evidence" value="ECO:0007669"/>
    <property type="project" value="TreeGrafter"/>
</dbReference>
<evidence type="ECO:0000259" key="7">
    <source>
        <dbReference type="PROSITE" id="PS51387"/>
    </source>
</evidence>
<keyword evidence="5 6" id="KW-0472">Membrane</keyword>
<reference evidence="8" key="2">
    <citation type="journal article" date="2019" name="Curr. Biol.">
        <title>Chromatin organization in early land plants reveals an ancestral association between H3K27me3, transposons, and constitutive heterochromatin.</title>
        <authorList>
            <person name="Montgomery S.A."/>
            <person name="Tanizawa Y."/>
            <person name="Galik B."/>
            <person name="Wang N."/>
            <person name="Ito T."/>
            <person name="Mochizuki T."/>
            <person name="Akimcheva S."/>
            <person name="Bowman J."/>
            <person name="Cognat V."/>
            <person name="Drouard L."/>
            <person name="Ekker H."/>
            <person name="Houng S."/>
            <person name="Kohchi T."/>
            <person name="Lin S."/>
            <person name="Liu L.D."/>
            <person name="Nakamura Y."/>
            <person name="Valeeva L.R."/>
            <person name="Shakirov E.V."/>
            <person name="Shippen D.E."/>
            <person name="Wei W."/>
            <person name="Yagura M."/>
            <person name="Yamaoka S."/>
            <person name="Yamato K.T."/>
            <person name="Liu C."/>
            <person name="Berger F."/>
        </authorList>
    </citation>
    <scope>NUCLEOTIDE SEQUENCE [LARGE SCALE GENOMIC DNA]</scope>
    <source>
        <strain evidence="8">Tak-1</strain>
    </source>
</reference>
<dbReference type="Proteomes" id="UP001162541">
    <property type="component" value="Chromosome 1"/>
</dbReference>
<evidence type="ECO:0000256" key="1">
    <source>
        <dbReference type="ARBA" id="ARBA00004167"/>
    </source>
</evidence>
<evidence type="ECO:0000313" key="8">
    <source>
        <dbReference type="EMBL" id="BBM98592.1"/>
    </source>
</evidence>
<dbReference type="GO" id="GO:0005737">
    <property type="term" value="C:cytoplasm"/>
    <property type="evidence" value="ECO:0007669"/>
    <property type="project" value="TreeGrafter"/>
</dbReference>
<dbReference type="InterPro" id="IPR006094">
    <property type="entry name" value="Oxid_FAD_bind_N"/>
</dbReference>
<dbReference type="GO" id="GO:0050614">
    <property type="term" value="F:Delta24-sterol reductase activity"/>
    <property type="evidence" value="ECO:0007669"/>
    <property type="project" value="UniProtKB-EC"/>
</dbReference>
<dbReference type="InterPro" id="IPR016169">
    <property type="entry name" value="FAD-bd_PCMH_sub2"/>
</dbReference>
<evidence type="ECO:0000313" key="9">
    <source>
        <dbReference type="EMBL" id="OAE22534.1"/>
    </source>
</evidence>
<dbReference type="EC" id="1.3.1.72" evidence="2"/>
<dbReference type="PANTHER" id="PTHR10801:SF18">
    <property type="entry name" value="FAD-BINDING PCMH-TYPE DOMAIN-CONTAINING PROTEIN"/>
    <property type="match status" value="1"/>
</dbReference>
<keyword evidence="4 6" id="KW-1133">Transmembrane helix</keyword>
<dbReference type="Proteomes" id="UP000077202">
    <property type="component" value="Unassembled WGS sequence"/>
</dbReference>
<dbReference type="EMBL" id="AP019866">
    <property type="protein sequence ID" value="BBM98592.1"/>
    <property type="molecule type" value="Genomic_DNA"/>
</dbReference>
<name>A0A176VNP9_MARPO</name>
<feature type="transmembrane region" description="Helical" evidence="6">
    <location>
        <begin position="21"/>
        <end position="45"/>
    </location>
</feature>
<dbReference type="AlphaFoldDB" id="A0A176VNP9"/>
<dbReference type="InterPro" id="IPR040165">
    <property type="entry name" value="Diminuto-like"/>
</dbReference>
<keyword evidence="10" id="KW-1185">Reference proteome</keyword>
<sequence>MSSAESTTMAQRKREKRPASFADFIVQFRWIVVVPVVLPLSFMFYQYKAWQLTIHRFLHGPSNDETHAEAIKKVQKRIRERKAATDGLICTARPPWLGVALRNSEHKRSTRFEVELGHLSTIVWIDKEKKLMKVEPMVCMSQVSHATLKLGLAPAVLPELDDLTVGGVINGYGIEGSSHIYGLFAETCTAFEIVLGDGTLVRCTADNEHSDLFKAIPWSHGSLGLLVGVEFRLIPVKEYMRVTYTPVHGDLKKIAQVYTDLFCPRDLDQDNPEKVPDFVEGIVYSEKTAVITTGRYASYAEAHNKGNKINALGWWFKPWFHIHCEKALETGEFVEYVPIRQYYHRHTRSLYWEGGLIVPFGNHPLFRLFLGWLMPPKVSILKYTQNDAIRKYYIQRHACQDLLVPQHKVAESLEFCHDAFETYPVWLCPHRLFKMECGTMLDAEKGYAKNKKPGDTDYAQMWTDVGVWGVPGPVLREEVWDGVEATKSMEKWLRDNNSYQCLYAVVEQTEEEFWKMFDPTLYTAMRRKYGAEGAFMPLYYKISNTKKTPQATKKEKNL</sequence>
<keyword evidence="3 6" id="KW-0812">Transmembrane</keyword>
<accession>A0A176VNP9</accession>
<reference evidence="9 10" key="1">
    <citation type="submission" date="2016-03" db="EMBL/GenBank/DDBJ databases">
        <title>Mechanisms controlling the formation of the plant cell surface in tip-growing cells are functionally conserved among land plants.</title>
        <authorList>
            <person name="Honkanen S."/>
            <person name="Jones V.A."/>
            <person name="Morieri G."/>
            <person name="Champion C."/>
            <person name="Hetherington A.J."/>
            <person name="Kelly S."/>
            <person name="Saint-Marcoux D."/>
            <person name="Proust H."/>
            <person name="Prescott H."/>
            <person name="Dolan L."/>
        </authorList>
    </citation>
    <scope>NUCLEOTIDE SEQUENCE [LARGE SCALE GENOMIC DNA]</scope>
    <source>
        <strain evidence="10">cv. Tak-1 and cv. Tak-2</strain>
        <tissue evidence="9">Whole gametophyte</tissue>
    </source>
</reference>
<dbReference type="GO" id="GO:0071949">
    <property type="term" value="F:FAD binding"/>
    <property type="evidence" value="ECO:0007669"/>
    <property type="project" value="InterPro"/>
</dbReference>
<dbReference type="GO" id="GO:0016020">
    <property type="term" value="C:membrane"/>
    <property type="evidence" value="ECO:0007669"/>
    <property type="project" value="UniProtKB-SubCell"/>
</dbReference>
<proteinExistence type="predicted"/>
<comment type="subcellular location">
    <subcellularLocation>
        <location evidence="1">Membrane</location>
        <topology evidence="1">Single-pass membrane protein</topology>
    </subcellularLocation>
</comment>
<dbReference type="Pfam" id="PF01565">
    <property type="entry name" value="FAD_binding_4"/>
    <property type="match status" value="1"/>
</dbReference>
<dbReference type="SUPFAM" id="SSF56176">
    <property type="entry name" value="FAD-binding/transporter-associated domain-like"/>
    <property type="match status" value="1"/>
</dbReference>
<gene>
    <name evidence="9" type="ORF">AXG93_2423s1230</name>
    <name evidence="8" type="ORF">Mp_1g14660</name>
</gene>
<evidence type="ECO:0000256" key="4">
    <source>
        <dbReference type="ARBA" id="ARBA00022989"/>
    </source>
</evidence>
<dbReference type="InterPro" id="IPR036318">
    <property type="entry name" value="FAD-bd_PCMH-like_sf"/>
</dbReference>
<organism evidence="9 10">
    <name type="scientific">Marchantia polymorpha subsp. ruderalis</name>
    <dbReference type="NCBI Taxonomy" id="1480154"/>
    <lineage>
        <taxon>Eukaryota</taxon>
        <taxon>Viridiplantae</taxon>
        <taxon>Streptophyta</taxon>
        <taxon>Embryophyta</taxon>
        <taxon>Marchantiophyta</taxon>
        <taxon>Marchantiopsida</taxon>
        <taxon>Marchantiidae</taxon>
        <taxon>Marchantiales</taxon>
        <taxon>Marchantiaceae</taxon>
        <taxon>Marchantia</taxon>
    </lineage>
</organism>
<feature type="domain" description="FAD-binding PCMH-type" evidence="7">
    <location>
        <begin position="58"/>
        <end position="236"/>
    </location>
</feature>
<evidence type="ECO:0000256" key="3">
    <source>
        <dbReference type="ARBA" id="ARBA00022692"/>
    </source>
</evidence>
<dbReference type="Gene3D" id="3.30.465.10">
    <property type="match status" value="1"/>
</dbReference>
<evidence type="ECO:0000256" key="2">
    <source>
        <dbReference type="ARBA" id="ARBA00012405"/>
    </source>
</evidence>
<protein>
    <recommendedName>
        <fullName evidence="2">Delta(24)-sterol reductase</fullName>
        <ecNumber evidence="2">1.3.1.72</ecNumber>
    </recommendedName>
</protein>
<dbReference type="PROSITE" id="PS51387">
    <property type="entry name" value="FAD_PCMH"/>
    <property type="match status" value="1"/>
</dbReference>
<evidence type="ECO:0000256" key="6">
    <source>
        <dbReference type="SAM" id="Phobius"/>
    </source>
</evidence>
<evidence type="ECO:0000256" key="5">
    <source>
        <dbReference type="ARBA" id="ARBA00023136"/>
    </source>
</evidence>
<evidence type="ECO:0000313" key="11">
    <source>
        <dbReference type="Proteomes" id="UP001162541"/>
    </source>
</evidence>
<dbReference type="EMBL" id="LVLJ01003166">
    <property type="protein sequence ID" value="OAE22534.1"/>
    <property type="molecule type" value="Genomic_DNA"/>
</dbReference>
<dbReference type="PANTHER" id="PTHR10801">
    <property type="entry name" value="24-DEHYDROCHOLESTEROL REDUCTASE"/>
    <property type="match status" value="1"/>
</dbReference>